<dbReference type="InterPro" id="IPR036322">
    <property type="entry name" value="WD40_repeat_dom_sf"/>
</dbReference>
<evidence type="ECO:0000256" key="6">
    <source>
        <dbReference type="ARBA" id="ARBA00022737"/>
    </source>
</evidence>
<evidence type="ECO:0000256" key="5">
    <source>
        <dbReference type="ARBA" id="ARBA00022574"/>
    </source>
</evidence>
<gene>
    <name evidence="13" type="ORF">FOB64_002071</name>
</gene>
<dbReference type="PRINTS" id="PR00320">
    <property type="entry name" value="GPROTEINBRPT"/>
</dbReference>
<dbReference type="PANTHER" id="PTHR46027">
    <property type="entry name" value="PEROXISOMAL TARGETING SIGNAL 2 RECEPTOR"/>
    <property type="match status" value="1"/>
</dbReference>
<keyword evidence="7" id="KW-0653">Protein transport</keyword>
<protein>
    <recommendedName>
        <fullName evidence="10">Peroxin-7</fullName>
    </recommendedName>
</protein>
<sequence>MLSFRTKGYNGYGIQYSPFYDNKLAVATAANYGLVGNGRLFILNIEPNGTVSDQISWETQDGLFDIAWSEIHENQAVVASGDGTLKLFDLTVPNFPVMNWKEHSREVFCVNWNLVDKTNFVSGSWDGNIKLWSPNRPQSLLTLNSNVMDYSTRVAPNAGSASVPLSHQPAHQPQQQQQQQVNTANCIYSAQFSPHSPSMVVSCNGGSQVQVWDVRSPNPLQLKFTAHGGLEALSVDWNKYKSTVIASGGTDKSVRIWDLRSITKIDQPIAQSPMASGHIRGPTPLNELIGHEFAVRRVQWSPHNPKELMSTSYDMTARIWNDESDERARFLNSRVGGLKGVFGRHKEFVIGSDYSLWGEPGWVATTGWDEMVYIWDSKRL</sequence>
<dbReference type="InterPro" id="IPR020472">
    <property type="entry name" value="WD40_PAC1"/>
</dbReference>
<dbReference type="PANTHER" id="PTHR46027:SF1">
    <property type="entry name" value="PEROXISOMAL TARGETING SIGNAL 2 RECEPTOR"/>
    <property type="match status" value="1"/>
</dbReference>
<dbReference type="EMBL" id="JABWAD010000022">
    <property type="protein sequence ID" value="KAF6071014.1"/>
    <property type="molecule type" value="Genomic_DNA"/>
</dbReference>
<dbReference type="Proteomes" id="UP000536275">
    <property type="component" value="Unassembled WGS sequence"/>
</dbReference>
<evidence type="ECO:0000313" key="14">
    <source>
        <dbReference type="Proteomes" id="UP000536275"/>
    </source>
</evidence>
<evidence type="ECO:0000256" key="7">
    <source>
        <dbReference type="ARBA" id="ARBA00022927"/>
    </source>
</evidence>
<keyword evidence="8" id="KW-0576">Peroxisome</keyword>
<comment type="similarity">
    <text evidence="9">Belongs to the WD repeat peroxin-7 family.</text>
</comment>
<name>A0A8H6C488_CANAX</name>
<dbReference type="GO" id="GO:0016560">
    <property type="term" value="P:protein import into peroxisome matrix, docking"/>
    <property type="evidence" value="ECO:0007669"/>
    <property type="project" value="EnsemblFungi"/>
</dbReference>
<accession>A0A8H6C488</accession>
<evidence type="ECO:0000256" key="2">
    <source>
        <dbReference type="ARBA" id="ARBA00004514"/>
    </source>
</evidence>
<comment type="subcellular location">
    <subcellularLocation>
        <location evidence="2">Cytoplasm</location>
        <location evidence="2">Cytosol</location>
    </subcellularLocation>
    <subcellularLocation>
        <location evidence="1">Peroxisome matrix</location>
    </subcellularLocation>
</comment>
<keyword evidence="3" id="KW-0813">Transport</keyword>
<dbReference type="PROSITE" id="PS50294">
    <property type="entry name" value="WD_REPEATS_REGION"/>
    <property type="match status" value="1"/>
</dbReference>
<dbReference type="GO" id="GO:0005829">
    <property type="term" value="C:cytosol"/>
    <property type="evidence" value="ECO:0007669"/>
    <property type="project" value="UniProtKB-SubCell"/>
</dbReference>
<dbReference type="GO" id="GO:0005053">
    <property type="term" value="F:peroxisome matrix targeting signal-2 binding"/>
    <property type="evidence" value="ECO:0007669"/>
    <property type="project" value="EnsemblFungi"/>
</dbReference>
<proteinExistence type="inferred from homology"/>
<dbReference type="Gene3D" id="2.130.10.10">
    <property type="entry name" value="YVTN repeat-like/Quinoprotein amine dehydrogenase"/>
    <property type="match status" value="1"/>
</dbReference>
<evidence type="ECO:0000256" key="3">
    <source>
        <dbReference type="ARBA" id="ARBA00022448"/>
    </source>
</evidence>
<dbReference type="InterPro" id="IPR001680">
    <property type="entry name" value="WD40_rpt"/>
</dbReference>
<organism evidence="13 14">
    <name type="scientific">Candida albicans</name>
    <name type="common">Yeast</name>
    <dbReference type="NCBI Taxonomy" id="5476"/>
    <lineage>
        <taxon>Eukaryota</taxon>
        <taxon>Fungi</taxon>
        <taxon>Dikarya</taxon>
        <taxon>Ascomycota</taxon>
        <taxon>Saccharomycotina</taxon>
        <taxon>Pichiomycetes</taxon>
        <taxon>Debaryomycetaceae</taxon>
        <taxon>Candida/Lodderomyces clade</taxon>
        <taxon>Candida</taxon>
    </lineage>
</organism>
<evidence type="ECO:0000256" key="12">
    <source>
        <dbReference type="SAM" id="MobiDB-lite"/>
    </source>
</evidence>
<keyword evidence="6" id="KW-0677">Repeat</keyword>
<feature type="region of interest" description="Disordered" evidence="12">
    <location>
        <begin position="158"/>
        <end position="179"/>
    </location>
</feature>
<evidence type="ECO:0000256" key="9">
    <source>
        <dbReference type="ARBA" id="ARBA00024017"/>
    </source>
</evidence>
<dbReference type="GO" id="GO:0005778">
    <property type="term" value="C:peroxisomal membrane"/>
    <property type="evidence" value="ECO:0007669"/>
    <property type="project" value="EnsemblFungi"/>
</dbReference>
<dbReference type="InterPro" id="IPR044536">
    <property type="entry name" value="PEX7"/>
</dbReference>
<evidence type="ECO:0000256" key="8">
    <source>
        <dbReference type="ARBA" id="ARBA00023140"/>
    </source>
</evidence>
<evidence type="ECO:0000313" key="13">
    <source>
        <dbReference type="EMBL" id="KAF6071014.1"/>
    </source>
</evidence>
<dbReference type="InterPro" id="IPR019775">
    <property type="entry name" value="WD40_repeat_CS"/>
</dbReference>
<dbReference type="SUPFAM" id="SSF50978">
    <property type="entry name" value="WD40 repeat-like"/>
    <property type="match status" value="1"/>
</dbReference>
<keyword evidence="4" id="KW-0963">Cytoplasm</keyword>
<feature type="repeat" description="WD" evidence="11">
    <location>
        <begin position="288"/>
        <end position="330"/>
    </location>
</feature>
<comment type="caution">
    <text evidence="13">The sequence shown here is derived from an EMBL/GenBank/DDBJ whole genome shotgun (WGS) entry which is preliminary data.</text>
</comment>
<evidence type="ECO:0000256" key="11">
    <source>
        <dbReference type="PROSITE-ProRule" id="PRU00221"/>
    </source>
</evidence>
<dbReference type="PROSITE" id="PS00678">
    <property type="entry name" value="WD_REPEATS_1"/>
    <property type="match status" value="1"/>
</dbReference>
<dbReference type="AlphaFoldDB" id="A0A8H6C488"/>
<evidence type="ECO:0000256" key="10">
    <source>
        <dbReference type="ARBA" id="ARBA00032565"/>
    </source>
</evidence>
<keyword evidence="5 11" id="KW-0853">WD repeat</keyword>
<feature type="compositionally biased region" description="Low complexity" evidence="12">
    <location>
        <begin position="167"/>
        <end position="179"/>
    </location>
</feature>
<dbReference type="SMR" id="A0A8H6C488"/>
<dbReference type="Pfam" id="PF00400">
    <property type="entry name" value="WD40"/>
    <property type="match status" value="3"/>
</dbReference>
<dbReference type="SMART" id="SM00320">
    <property type="entry name" value="WD40"/>
    <property type="match status" value="6"/>
</dbReference>
<dbReference type="InterPro" id="IPR015943">
    <property type="entry name" value="WD40/YVTN_repeat-like_dom_sf"/>
</dbReference>
<reference evidence="13 14" key="1">
    <citation type="submission" date="2020-03" db="EMBL/GenBank/DDBJ databases">
        <title>FDA dAtabase for Regulatory Grade micrObial Sequences (FDA-ARGOS): Supporting development and validation of Infectious Disease Dx tests.</title>
        <authorList>
            <person name="Campos J."/>
            <person name="Goldberg B."/>
            <person name="Tallon L."/>
            <person name="Sadzewicz L."/>
            <person name="Vavikolanu K."/>
            <person name="Mehta A."/>
            <person name="Aluvathingal J."/>
            <person name="Nadendla S."/>
            <person name="Nandy P."/>
            <person name="Geyer C."/>
            <person name="Yan Y."/>
            <person name="Sichtig H."/>
        </authorList>
    </citation>
    <scope>NUCLEOTIDE SEQUENCE [LARGE SCALE GENOMIC DNA]</scope>
    <source>
        <strain evidence="13 14">FDAARGOS_656</strain>
    </source>
</reference>
<evidence type="ECO:0000256" key="4">
    <source>
        <dbReference type="ARBA" id="ARBA00022490"/>
    </source>
</evidence>
<evidence type="ECO:0000256" key="1">
    <source>
        <dbReference type="ARBA" id="ARBA00004253"/>
    </source>
</evidence>
<feature type="repeat" description="WD" evidence="11">
    <location>
        <begin position="100"/>
        <end position="142"/>
    </location>
</feature>
<dbReference type="PROSITE" id="PS50082">
    <property type="entry name" value="WD_REPEATS_2"/>
    <property type="match status" value="3"/>
</dbReference>
<feature type="repeat" description="WD" evidence="11">
    <location>
        <begin position="245"/>
        <end position="267"/>
    </location>
</feature>
<dbReference type="GO" id="GO:0062137">
    <property type="term" value="C:cargo receptor complex"/>
    <property type="evidence" value="ECO:0007669"/>
    <property type="project" value="EnsemblFungi"/>
</dbReference>
<dbReference type="GO" id="GO:0005782">
    <property type="term" value="C:peroxisomal matrix"/>
    <property type="evidence" value="ECO:0007669"/>
    <property type="project" value="UniProtKB-SubCell"/>
</dbReference>